<dbReference type="Proteomes" id="UP001159405">
    <property type="component" value="Unassembled WGS sequence"/>
</dbReference>
<accession>A0ABN8Q286</accession>
<evidence type="ECO:0000313" key="2">
    <source>
        <dbReference type="Proteomes" id="UP001159405"/>
    </source>
</evidence>
<dbReference type="EMBL" id="CALNXK010000100">
    <property type="protein sequence ID" value="CAH3155145.1"/>
    <property type="molecule type" value="Genomic_DNA"/>
</dbReference>
<gene>
    <name evidence="1" type="ORF">PLOB_00001209</name>
</gene>
<reference evidence="1 2" key="1">
    <citation type="submission" date="2022-05" db="EMBL/GenBank/DDBJ databases">
        <authorList>
            <consortium name="Genoscope - CEA"/>
            <person name="William W."/>
        </authorList>
    </citation>
    <scope>NUCLEOTIDE SEQUENCE [LARGE SCALE GENOMIC DNA]</scope>
</reference>
<evidence type="ECO:0000313" key="1">
    <source>
        <dbReference type="EMBL" id="CAH3155145.1"/>
    </source>
</evidence>
<sequence>MAVTRDFKAREISFRLEGFPRERKRDLKTTFKLGNPGQLIKLVNFFVAAGSRRSEGTKVKLHVKHAMVFFT</sequence>
<proteinExistence type="predicted"/>
<keyword evidence="2" id="KW-1185">Reference proteome</keyword>
<name>A0ABN8Q286_9CNID</name>
<protein>
    <submittedName>
        <fullName evidence="1">Uncharacterized protein</fullName>
    </submittedName>
</protein>
<organism evidence="1 2">
    <name type="scientific">Porites lobata</name>
    <dbReference type="NCBI Taxonomy" id="104759"/>
    <lineage>
        <taxon>Eukaryota</taxon>
        <taxon>Metazoa</taxon>
        <taxon>Cnidaria</taxon>
        <taxon>Anthozoa</taxon>
        <taxon>Hexacorallia</taxon>
        <taxon>Scleractinia</taxon>
        <taxon>Fungiina</taxon>
        <taxon>Poritidae</taxon>
        <taxon>Porites</taxon>
    </lineage>
</organism>
<comment type="caution">
    <text evidence="1">The sequence shown here is derived from an EMBL/GenBank/DDBJ whole genome shotgun (WGS) entry which is preliminary data.</text>
</comment>